<dbReference type="EMBL" id="JAAOAS010000106">
    <property type="protein sequence ID" value="KAF5593657.1"/>
    <property type="molecule type" value="Genomic_DNA"/>
</dbReference>
<proteinExistence type="predicted"/>
<dbReference type="AlphaFoldDB" id="A0A8H5UNE2"/>
<sequence length="122" mass="13779">MPNDEVAHRAANIIIAGPEDLSEQGKYSFHDLLQEWCNARPISGITAQVISDKMRESFFEKMFSVRGSDDQRITMPVLNVKKLKETSVAAGYFITDLPVTPSKPYMSVKFEPDSQGKDFKTY</sequence>
<accession>A0A8H5UNE2</accession>
<gene>
    <name evidence="1" type="ORF">FPCIR_5173</name>
</gene>
<evidence type="ECO:0000313" key="2">
    <source>
        <dbReference type="Proteomes" id="UP000546213"/>
    </source>
</evidence>
<keyword evidence="2" id="KW-1185">Reference proteome</keyword>
<dbReference type="Proteomes" id="UP000546213">
    <property type="component" value="Unassembled WGS sequence"/>
</dbReference>
<protein>
    <submittedName>
        <fullName evidence="1">Uncharacterized protein</fullName>
    </submittedName>
</protein>
<reference evidence="1 2" key="1">
    <citation type="submission" date="2020-05" db="EMBL/GenBank/DDBJ databases">
        <title>Identification and distribution of gene clusters putatively required for synthesis of sphingolipid metabolism inhibitors in phylogenetically diverse species of the filamentous fungus Fusarium.</title>
        <authorList>
            <person name="Kim H.-S."/>
            <person name="Busman M."/>
            <person name="Brown D.W."/>
            <person name="Divon H."/>
            <person name="Uhlig S."/>
            <person name="Proctor R.H."/>
        </authorList>
    </citation>
    <scope>NUCLEOTIDE SEQUENCE [LARGE SCALE GENOMIC DNA]</scope>
    <source>
        <strain evidence="1 2">NRRL 36939</strain>
    </source>
</reference>
<evidence type="ECO:0000313" key="1">
    <source>
        <dbReference type="EMBL" id="KAF5593657.1"/>
    </source>
</evidence>
<organism evidence="1 2">
    <name type="scientific">Fusarium pseudocircinatum</name>
    <dbReference type="NCBI Taxonomy" id="56676"/>
    <lineage>
        <taxon>Eukaryota</taxon>
        <taxon>Fungi</taxon>
        <taxon>Dikarya</taxon>
        <taxon>Ascomycota</taxon>
        <taxon>Pezizomycotina</taxon>
        <taxon>Sordariomycetes</taxon>
        <taxon>Hypocreomycetidae</taxon>
        <taxon>Hypocreales</taxon>
        <taxon>Nectriaceae</taxon>
        <taxon>Fusarium</taxon>
        <taxon>Fusarium fujikuroi species complex</taxon>
    </lineage>
</organism>
<name>A0A8H5UNE2_9HYPO</name>
<comment type="caution">
    <text evidence="1">The sequence shown here is derived from an EMBL/GenBank/DDBJ whole genome shotgun (WGS) entry which is preliminary data.</text>
</comment>
<dbReference type="OrthoDB" id="5101182at2759"/>